<organism evidence="1 2">
    <name type="scientific">Streptomyces carpaticus</name>
    <dbReference type="NCBI Taxonomy" id="285558"/>
    <lineage>
        <taxon>Bacteria</taxon>
        <taxon>Bacillati</taxon>
        <taxon>Actinomycetota</taxon>
        <taxon>Actinomycetes</taxon>
        <taxon>Kitasatosporales</taxon>
        <taxon>Streptomycetaceae</taxon>
        <taxon>Streptomyces</taxon>
    </lineage>
</organism>
<name>A0ABV4ZR13_9ACTN</name>
<dbReference type="RefSeq" id="WP_375064556.1">
    <property type="nucleotide sequence ID" value="NZ_JBHGBT010000019.1"/>
</dbReference>
<comment type="caution">
    <text evidence="1">The sequence shown here is derived from an EMBL/GenBank/DDBJ whole genome shotgun (WGS) entry which is preliminary data.</text>
</comment>
<accession>A0ABV4ZR13</accession>
<evidence type="ECO:0000313" key="2">
    <source>
        <dbReference type="Proteomes" id="UP001577267"/>
    </source>
</evidence>
<dbReference type="GO" id="GO:0016874">
    <property type="term" value="F:ligase activity"/>
    <property type="evidence" value="ECO:0007669"/>
    <property type="project" value="UniProtKB-KW"/>
</dbReference>
<proteinExistence type="predicted"/>
<dbReference type="PANTHER" id="PTHR40037:SF1">
    <property type="entry name" value="PHOSPHOESTERASE SAOUHSC_00951-RELATED"/>
    <property type="match status" value="1"/>
</dbReference>
<dbReference type="PANTHER" id="PTHR40037">
    <property type="entry name" value="PHOSPHOESTERASE YJCG-RELATED"/>
    <property type="match status" value="1"/>
</dbReference>
<dbReference type="Pfam" id="PF13563">
    <property type="entry name" value="2_5_RNA_ligase2"/>
    <property type="match status" value="1"/>
</dbReference>
<dbReference type="InterPro" id="IPR050580">
    <property type="entry name" value="2H_phosphoesterase_YjcG-like"/>
</dbReference>
<protein>
    <submittedName>
        <fullName evidence="1">2'-5' RNA ligase family protein</fullName>
    </submittedName>
</protein>
<reference evidence="1 2" key="1">
    <citation type="submission" date="2024-09" db="EMBL/GenBank/DDBJ databases">
        <title>Draft genome sequence of multifaceted antimicrobials producing Streptomyces sp. strain FH1.</title>
        <authorList>
            <person name="Hassan F."/>
            <person name="Ali H."/>
            <person name="Hassan N."/>
            <person name="Nawaz A."/>
        </authorList>
    </citation>
    <scope>NUCLEOTIDE SEQUENCE [LARGE SCALE GENOMIC DNA]</scope>
    <source>
        <strain evidence="1 2">FH1</strain>
    </source>
</reference>
<dbReference type="InterPro" id="IPR009097">
    <property type="entry name" value="Cyclic_Pdiesterase"/>
</dbReference>
<dbReference type="EMBL" id="JBHGBT010000019">
    <property type="protein sequence ID" value="MFB4196558.1"/>
    <property type="molecule type" value="Genomic_DNA"/>
</dbReference>
<keyword evidence="2" id="KW-1185">Reference proteome</keyword>
<dbReference type="Proteomes" id="UP001577267">
    <property type="component" value="Unassembled WGS sequence"/>
</dbReference>
<gene>
    <name evidence="1" type="ORF">ACE11A_19655</name>
</gene>
<sequence>MGTVTLGVSIAVPEPHGSRLQQCRLGFGDAAAAKIPTHVTLLPPTAVEPAERPRIEEHLAAIAAAGRPFPMRLYGTGTFRPLSPVVFVQVVEGGSACGWLQERVRDPQGPLARKLQFPYHPHVTIAHGIDEKLMDAAETELAEYEAAWTASGFALYEQGRDGAWRLQREFRFTTAAAGATRERTPETAA</sequence>
<evidence type="ECO:0000313" key="1">
    <source>
        <dbReference type="EMBL" id="MFB4196558.1"/>
    </source>
</evidence>
<dbReference type="SUPFAM" id="SSF55144">
    <property type="entry name" value="LigT-like"/>
    <property type="match status" value="1"/>
</dbReference>
<dbReference type="Gene3D" id="3.90.1140.10">
    <property type="entry name" value="Cyclic phosphodiesterase"/>
    <property type="match status" value="1"/>
</dbReference>
<keyword evidence="1" id="KW-0436">Ligase</keyword>